<dbReference type="GO" id="GO:0005634">
    <property type="term" value="C:nucleus"/>
    <property type="evidence" value="ECO:0007669"/>
    <property type="project" value="TreeGrafter"/>
</dbReference>
<organism evidence="15 16">
    <name type="scientific">Gibberella zeae</name>
    <name type="common">Wheat head blight fungus</name>
    <name type="synonym">Fusarium graminearum</name>
    <dbReference type="NCBI Taxonomy" id="5518"/>
    <lineage>
        <taxon>Eukaryota</taxon>
        <taxon>Fungi</taxon>
        <taxon>Dikarya</taxon>
        <taxon>Ascomycota</taxon>
        <taxon>Pezizomycotina</taxon>
        <taxon>Sordariomycetes</taxon>
        <taxon>Hypocreomycetidae</taxon>
        <taxon>Hypocreales</taxon>
        <taxon>Nectriaceae</taxon>
        <taxon>Fusarium</taxon>
    </lineage>
</organism>
<proteinExistence type="inferred from homology"/>
<dbReference type="NCBIfam" id="TIGR00308">
    <property type="entry name" value="TRM1"/>
    <property type="match status" value="1"/>
</dbReference>
<keyword evidence="2 12" id="KW-0489">Methyltransferase</keyword>
<evidence type="ECO:0000256" key="6">
    <source>
        <dbReference type="ARBA" id="ARBA00022884"/>
    </source>
</evidence>
<evidence type="ECO:0000256" key="11">
    <source>
        <dbReference type="ARBA" id="ARBA00083299"/>
    </source>
</evidence>
<evidence type="ECO:0000256" key="10">
    <source>
        <dbReference type="ARBA" id="ARBA00082896"/>
    </source>
</evidence>
<dbReference type="GO" id="GO:0002940">
    <property type="term" value="P:tRNA N2-guanine methylation"/>
    <property type="evidence" value="ECO:0007669"/>
    <property type="project" value="TreeGrafter"/>
</dbReference>
<dbReference type="Gene3D" id="3.40.50.10330">
    <property type="entry name" value="Probable inorganic polyphosphate/atp-NAD kinase, domain 1"/>
    <property type="match status" value="1"/>
</dbReference>
<dbReference type="SUPFAM" id="SSF53335">
    <property type="entry name" value="S-adenosyl-L-methionine-dependent methyltransferases"/>
    <property type="match status" value="1"/>
</dbReference>
<feature type="compositionally biased region" description="Basic and acidic residues" evidence="13">
    <location>
        <begin position="158"/>
        <end position="167"/>
    </location>
</feature>
<comment type="catalytic activity">
    <reaction evidence="8">
        <text>guanosine(26) in tRNA + 2 S-adenosyl-L-methionine = N(2)-dimethylguanosine(26) in tRNA + 2 S-adenosyl-L-homocysteine + 2 H(+)</text>
        <dbReference type="Rhea" id="RHEA:43140"/>
        <dbReference type="Rhea" id="RHEA-COMP:10359"/>
        <dbReference type="Rhea" id="RHEA-COMP:10360"/>
        <dbReference type="ChEBI" id="CHEBI:15378"/>
        <dbReference type="ChEBI" id="CHEBI:57856"/>
        <dbReference type="ChEBI" id="CHEBI:59789"/>
        <dbReference type="ChEBI" id="CHEBI:74269"/>
        <dbReference type="ChEBI" id="CHEBI:74513"/>
        <dbReference type="EC" id="2.1.1.216"/>
    </reaction>
</comment>
<dbReference type="InterPro" id="IPR016064">
    <property type="entry name" value="NAD/diacylglycerol_kinase_sf"/>
</dbReference>
<dbReference type="InterPro" id="IPR029063">
    <property type="entry name" value="SAM-dependent_MTases_sf"/>
</dbReference>
<dbReference type="Gene3D" id="2.60.200.40">
    <property type="match status" value="1"/>
</dbReference>
<dbReference type="Proteomes" id="UP000746612">
    <property type="component" value="Unassembled WGS sequence"/>
</dbReference>
<evidence type="ECO:0000256" key="13">
    <source>
        <dbReference type="SAM" id="MobiDB-lite"/>
    </source>
</evidence>
<evidence type="ECO:0000256" key="4">
    <source>
        <dbReference type="ARBA" id="ARBA00022691"/>
    </source>
</evidence>
<dbReference type="GO" id="GO:0016301">
    <property type="term" value="F:kinase activity"/>
    <property type="evidence" value="ECO:0007669"/>
    <property type="project" value="InterPro"/>
</dbReference>
<evidence type="ECO:0000256" key="7">
    <source>
        <dbReference type="ARBA" id="ARBA00039099"/>
    </source>
</evidence>
<feature type="domain" description="DAGKc" evidence="14">
    <location>
        <begin position="821"/>
        <end position="975"/>
    </location>
</feature>
<dbReference type="InterPro" id="IPR001206">
    <property type="entry name" value="Diacylglycerol_kinase_cat_dom"/>
</dbReference>
<keyword evidence="4 12" id="KW-0949">S-adenosyl-L-methionine</keyword>
<dbReference type="InterPro" id="IPR042296">
    <property type="entry name" value="tRNA_met_Trm1_C"/>
</dbReference>
<comment type="similarity">
    <text evidence="12">Belongs to the class I-like SAM-binding methyltransferase superfamily. Trm1 family.</text>
</comment>
<sequence>MRSLAMQTLFKQHDYMLRRVWKTGSKLGIGAIAHLTTRLPILYSNRNHPTFCDKTIALRQFSTTTIKMANDNVKTDTVTVEGKEYRTVTEGKATILVPQGAKIGEDRGEVQQVFYNPIQQYNRDLSVLAIKTYGEMSLEKRKEQYESRLKKQGKKRKRGDDVQKPNEDAAEPAPEDEPQVTEEAANPDVADPAQPKKEYKPAFRILDALSASGLRALRYAHELPFVTSVKANDLSDTAADSIRMNAKHNGLDDKINVTQGDALALMYRGIADDLSSRDKAGSPGKANKFDVIDLDPYGTAAPFFDAAVQSVKDDGGLLCITCTDSAVWAGHSYCEKTFALYGGIPIKGMHSHEAGLRLVLNAVATSAARYGLTIEPLLSLSIDFYTKFFIKVIKSPQSVKFLASKTMLVYSCDAGCGAWETQHMLRSKPAPNKKGNGAFYKHTMAQGPSADRHCEHCGLKMHINGPMYGGHIHSKEFIERLLKQIPNADRSIYGTMPRLEGMLRTALEENLPGPEVKEPVDPKDAQLAAIDNYPFFIIPSRLANVVSCVTPSEDMVRGALIHLGYRTARSHCRPGSIKTDAPWSTIWWVITEWIRQKSPIKESSIKKNSAAWKILTDAGIIGQEKPETTEETAKDDSAMEGVEQNPSEPAEASSANAQSGEDNTVPSEMELRKTLVFDESLARLARRRGEQKYHALSHLPPASVFDRTYSYTMSAIPAASHAMETINVENVSFTDENLTWTSTGISKSTSRHELVLAREIKSGTVSSSHYLIFLLKEDQDNKENPYYLSVLKAAQIPSELRSITLAELPPHLKHGYVNKHGVTNQVDIIVSVKSGVGQALRVWQDVLNPLWESFTDEPEKPQCHLIQTESAETVRDYARHLWTSQEPSKTRTIVLLSGDGGVVDLLNGSDGDETLQTPPTIALLPLGTGNALFHSTHKPLYTEPGPSSLVLGLRTLFQGVSADLPVFRASFSSGSRIVKFTDKVQGESLANDPNQIKKEETSITHLQGAIVASYGFHASIVYESDTPEYRVHGDKRFGMVAAELLRESHPYAAKVSIRRVGSTTFEEIPREKHAYVLAVLVSNLERAFTISPAARPLQSQLRLVHFGSIGGDRTMDVMMKAYDGGKHIGMDWPDGERVGYDEVDEVKISVLESDERWRKVCIDGTIVEIPEGGDMAIKMLGHGLFKILASHQVLEDRV</sequence>
<evidence type="ECO:0000256" key="5">
    <source>
        <dbReference type="ARBA" id="ARBA00022694"/>
    </source>
</evidence>
<evidence type="ECO:0000313" key="16">
    <source>
        <dbReference type="Proteomes" id="UP000746612"/>
    </source>
</evidence>
<keyword evidence="1 12" id="KW-0820">tRNA-binding</keyword>
<dbReference type="EMBL" id="CAJPIJ010000153">
    <property type="protein sequence ID" value="CAG1994136.1"/>
    <property type="molecule type" value="Genomic_DNA"/>
</dbReference>
<keyword evidence="3 12" id="KW-0808">Transferase</keyword>
<dbReference type="PANTHER" id="PTHR10631">
    <property type="entry name" value="N 2 ,N 2 -DIMETHYLGUANOSINE TRNA METHYLTRANSFERASE"/>
    <property type="match status" value="1"/>
</dbReference>
<name>A0A9N8RIK9_GIBZA</name>
<comment type="caution">
    <text evidence="15">The sequence shown here is derived from an EMBL/GenBank/DDBJ whole genome shotgun (WGS) entry which is preliminary data.</text>
</comment>
<evidence type="ECO:0000256" key="12">
    <source>
        <dbReference type="PROSITE-ProRule" id="PRU00958"/>
    </source>
</evidence>
<evidence type="ECO:0000256" key="1">
    <source>
        <dbReference type="ARBA" id="ARBA00022555"/>
    </source>
</evidence>
<feature type="region of interest" description="Disordered" evidence="13">
    <location>
        <begin position="141"/>
        <end position="195"/>
    </location>
</feature>
<keyword evidence="6 12" id="KW-0694">RNA-binding</keyword>
<dbReference type="FunFam" id="3.30.56.70:FF:000001">
    <property type="entry name" value="tRNA (guanine(26)-N(2))-dimethyltransferase"/>
    <property type="match status" value="1"/>
</dbReference>
<feature type="compositionally biased region" description="Acidic residues" evidence="13">
    <location>
        <begin position="168"/>
        <end position="180"/>
    </location>
</feature>
<feature type="compositionally biased region" description="Basic and acidic residues" evidence="13">
    <location>
        <begin position="624"/>
        <end position="637"/>
    </location>
</feature>
<evidence type="ECO:0000259" key="14">
    <source>
        <dbReference type="PROSITE" id="PS50146"/>
    </source>
</evidence>
<dbReference type="AlphaFoldDB" id="A0A9N8RIK9"/>
<feature type="region of interest" description="Disordered" evidence="13">
    <location>
        <begin position="621"/>
        <end position="668"/>
    </location>
</feature>
<evidence type="ECO:0000313" key="15">
    <source>
        <dbReference type="EMBL" id="CAG1994136.1"/>
    </source>
</evidence>
<dbReference type="PROSITE" id="PS50146">
    <property type="entry name" value="DAGK"/>
    <property type="match status" value="1"/>
</dbReference>
<evidence type="ECO:0000256" key="3">
    <source>
        <dbReference type="ARBA" id="ARBA00022679"/>
    </source>
</evidence>
<dbReference type="GO" id="GO:0000049">
    <property type="term" value="F:tRNA binding"/>
    <property type="evidence" value="ECO:0007669"/>
    <property type="project" value="UniProtKB-UniRule"/>
</dbReference>
<dbReference type="EC" id="2.1.1.216" evidence="7"/>
<dbReference type="PANTHER" id="PTHR10631:SF3">
    <property type="entry name" value="TRNA (GUANINE(26)-N(2))-DIMETHYLTRANSFERASE"/>
    <property type="match status" value="1"/>
</dbReference>
<accession>A0A9N8RIK9</accession>
<keyword evidence="5 12" id="KW-0819">tRNA processing</keyword>
<reference evidence="15" key="1">
    <citation type="submission" date="2021-03" db="EMBL/GenBank/DDBJ databases">
        <authorList>
            <person name="Alouane T."/>
            <person name="Langin T."/>
            <person name="Bonhomme L."/>
        </authorList>
    </citation>
    <scope>NUCLEOTIDE SEQUENCE</scope>
    <source>
        <strain evidence="15">MDC_Fg202</strain>
    </source>
</reference>
<dbReference type="Gene3D" id="3.40.50.150">
    <property type="entry name" value="Vaccinia Virus protein VP39"/>
    <property type="match status" value="1"/>
</dbReference>
<dbReference type="InterPro" id="IPR017438">
    <property type="entry name" value="ATP-NAD_kinase_N"/>
</dbReference>
<protein>
    <recommendedName>
        <fullName evidence="7">tRNA (guanine(26)-N(2))-dimethyltransferase</fullName>
        <ecNumber evidence="7">2.1.1.216</ecNumber>
    </recommendedName>
    <alternativeName>
        <fullName evidence="10">tRNA 2,2-dimethylguanosine-26 methyltransferase</fullName>
    </alternativeName>
    <alternativeName>
        <fullName evidence="9">tRNA(guanine-26,N(2)-N(2)) methyltransferase</fullName>
    </alternativeName>
    <alternativeName>
        <fullName evidence="11">tRNA(m(2,2)G26)dimethyltransferase</fullName>
    </alternativeName>
</protein>
<feature type="compositionally biased region" description="Low complexity" evidence="13">
    <location>
        <begin position="644"/>
        <end position="659"/>
    </location>
</feature>
<dbReference type="InterPro" id="IPR002905">
    <property type="entry name" value="Trm1"/>
</dbReference>
<dbReference type="SUPFAM" id="SSF111331">
    <property type="entry name" value="NAD kinase/diacylglycerol kinase-like"/>
    <property type="match status" value="1"/>
</dbReference>
<dbReference type="Gene3D" id="3.30.56.70">
    <property type="entry name" value="N2,N2-dimethylguanosine tRNA methyltransferase, C-terminal domain"/>
    <property type="match status" value="1"/>
</dbReference>
<dbReference type="PROSITE" id="PS51626">
    <property type="entry name" value="SAM_MT_TRM1"/>
    <property type="match status" value="1"/>
</dbReference>
<gene>
    <name evidence="15" type="ORF">MDCFG202_LOCUS369474</name>
</gene>
<dbReference type="GO" id="GO:0160104">
    <property type="term" value="F:tRNA (guanine(26)-N2)-dimethyltransferase activity"/>
    <property type="evidence" value="ECO:0007669"/>
    <property type="project" value="UniProtKB-EC"/>
</dbReference>
<evidence type="ECO:0000256" key="2">
    <source>
        <dbReference type="ARBA" id="ARBA00022603"/>
    </source>
</evidence>
<dbReference type="Pfam" id="PF00781">
    <property type="entry name" value="DAGK_cat"/>
    <property type="match status" value="1"/>
</dbReference>
<evidence type="ECO:0000256" key="8">
    <source>
        <dbReference type="ARBA" id="ARBA00051897"/>
    </source>
</evidence>
<evidence type="ECO:0000256" key="9">
    <source>
        <dbReference type="ARBA" id="ARBA00077143"/>
    </source>
</evidence>
<dbReference type="Pfam" id="PF02005">
    <property type="entry name" value="TRM"/>
    <property type="match status" value="2"/>
</dbReference>